<dbReference type="STRING" id="161398.PP2015_2962"/>
<evidence type="ECO:0008006" key="4">
    <source>
        <dbReference type="Google" id="ProtNLM"/>
    </source>
</evidence>
<organism evidence="2 3">
    <name type="scientific">Pseudoalteromonas phenolica</name>
    <dbReference type="NCBI Taxonomy" id="161398"/>
    <lineage>
        <taxon>Bacteria</taxon>
        <taxon>Pseudomonadati</taxon>
        <taxon>Pseudomonadota</taxon>
        <taxon>Gammaproteobacteria</taxon>
        <taxon>Alteromonadales</taxon>
        <taxon>Pseudoalteromonadaceae</taxon>
        <taxon>Pseudoalteromonas</taxon>
    </lineage>
</organism>
<keyword evidence="3" id="KW-1185">Reference proteome</keyword>
<sequence>MGLSRKAWNNVVIFAMLIMIFFLNGLHHKLNPNEQASGSQRLLPEQTFVLTLAFPGYKIERIGTAWRSEGPWQVSPNQLPLLIDAWQQVELELTDISLPSSKAVSVAQFWLAGEELPWSFQLYQDAEQYYIFDKQQQSWLILESELAYQLFEPLNLAQATAQ</sequence>
<keyword evidence="1" id="KW-0812">Transmembrane</keyword>
<dbReference type="EMBL" id="CP013187">
    <property type="protein sequence ID" value="ALO43445.1"/>
    <property type="molecule type" value="Genomic_DNA"/>
</dbReference>
<evidence type="ECO:0000313" key="3">
    <source>
        <dbReference type="Proteomes" id="UP000061457"/>
    </source>
</evidence>
<dbReference type="KEGG" id="pphe:PP2015_2962"/>
<reference evidence="2 3" key="1">
    <citation type="submission" date="2015-11" db="EMBL/GenBank/DDBJ databases">
        <authorList>
            <person name="Zhang Y."/>
            <person name="Guo Z."/>
        </authorList>
    </citation>
    <scope>NUCLEOTIDE SEQUENCE [LARGE SCALE GENOMIC DNA]</scope>
    <source>
        <strain evidence="2 3">KCTC 12086</strain>
    </source>
</reference>
<dbReference type="OrthoDB" id="5587008at2"/>
<dbReference type="PATRIC" id="fig|161398.10.peg.3020"/>
<keyword evidence="1" id="KW-1133">Transmembrane helix</keyword>
<name>A0A0S2K5X9_9GAMM</name>
<gene>
    <name evidence="2" type="ORF">PP2015_2962</name>
</gene>
<accession>A0A0S2K5X9</accession>
<evidence type="ECO:0000256" key="1">
    <source>
        <dbReference type="SAM" id="Phobius"/>
    </source>
</evidence>
<protein>
    <recommendedName>
        <fullName evidence="4">DUF4340 domain-containing protein</fullName>
    </recommendedName>
</protein>
<feature type="transmembrane region" description="Helical" evidence="1">
    <location>
        <begin position="7"/>
        <end position="26"/>
    </location>
</feature>
<keyword evidence="1" id="KW-0472">Membrane</keyword>
<dbReference type="Proteomes" id="UP000061457">
    <property type="component" value="Chromosome I"/>
</dbReference>
<dbReference type="AlphaFoldDB" id="A0A0S2K5X9"/>
<evidence type="ECO:0000313" key="2">
    <source>
        <dbReference type="EMBL" id="ALO43445.1"/>
    </source>
</evidence>
<proteinExistence type="predicted"/>